<sequence>MMETIYFGTYTKRQSQGIYRADFDTKDGSLSKLQLAAKETNPTYLAFSDSNCYSAGSCNGMGGMANFDSRFQLINHVVEEGPALCYVAVDKGRRLVYGANYHKGEVLIYKQNNQEQLTLANKIHHHGSGPHKNQASPHPHFADLTPDNYLVTCDLGTDSVTTYAVTDSGQAEKIANYQAAPGAGSRHLAFHPDGKTAYLVCELNASVEVLNYSGQGKFEKQQTISTLPADYKDFNACGAIRITKDGRFLYVSNRGHDSIAVFAILPDGRLENRQIISSAGQTPRDFCLSPNEDYLIAVHQDSDNAAVFRRDSKTGLLVEKSRDFTVPEAVCVLFNDWKEK</sequence>
<dbReference type="STRING" id="1811193.A0O21_05850"/>
<accession>A0A172Q7W2</accession>
<dbReference type="InterPro" id="IPR011048">
    <property type="entry name" value="Haem_d1_sf"/>
</dbReference>
<name>A0A172Q7W2_9STRE</name>
<dbReference type="InterPro" id="IPR015943">
    <property type="entry name" value="WD40/YVTN_repeat-like_dom_sf"/>
</dbReference>
<dbReference type="GO" id="GO:0005829">
    <property type="term" value="C:cytosol"/>
    <property type="evidence" value="ECO:0007669"/>
    <property type="project" value="TreeGrafter"/>
</dbReference>
<dbReference type="InterPro" id="IPR050282">
    <property type="entry name" value="Cycloisomerase_2"/>
</dbReference>
<keyword evidence="3" id="KW-1185">Reference proteome</keyword>
<dbReference type="Pfam" id="PF10282">
    <property type="entry name" value="Lactonase"/>
    <property type="match status" value="1"/>
</dbReference>
<reference evidence="2 3" key="1">
    <citation type="journal article" date="2016" name="Int. J. Syst. Evol. Microbiol.">
        <title>Streptococcuspantholopis sp. nov., isolated from faeces of the Tibetan antelope (Pantholops hodgsonii).</title>
        <authorList>
            <person name="Bai X."/>
            <person name="Xiong Y."/>
            <person name="Lu S."/>
            <person name="Jin D."/>
            <person name="Lai X."/>
            <person name="Yang J."/>
            <person name="Niu L."/>
            <person name="Hu S."/>
            <person name="Meng X."/>
            <person name="Pu J."/>
            <person name="Ye C."/>
            <person name="Xu J."/>
        </authorList>
    </citation>
    <scope>NUCLEOTIDE SEQUENCE [LARGE SCALE GENOMIC DNA]</scope>
    <source>
        <strain evidence="2 3">TA 26</strain>
    </source>
</reference>
<proteinExistence type="inferred from homology"/>
<dbReference type="GO" id="GO:0017057">
    <property type="term" value="F:6-phosphogluconolactonase activity"/>
    <property type="evidence" value="ECO:0007669"/>
    <property type="project" value="TreeGrafter"/>
</dbReference>
<dbReference type="EMBL" id="CP014699">
    <property type="protein sequence ID" value="AND79583.1"/>
    <property type="molecule type" value="Genomic_DNA"/>
</dbReference>
<dbReference type="SUPFAM" id="SSF51004">
    <property type="entry name" value="C-terminal (heme d1) domain of cytochrome cd1-nitrite reductase"/>
    <property type="match status" value="1"/>
</dbReference>
<dbReference type="Proteomes" id="UP000077317">
    <property type="component" value="Chromosome"/>
</dbReference>
<dbReference type="PANTHER" id="PTHR30344:SF1">
    <property type="entry name" value="6-PHOSPHOGLUCONOLACTONASE"/>
    <property type="match status" value="1"/>
</dbReference>
<gene>
    <name evidence="2" type="ORF">A0O21_05850</name>
</gene>
<dbReference type="KEGG" id="spat:A0O21_05850"/>
<dbReference type="InterPro" id="IPR019405">
    <property type="entry name" value="Lactonase_7-beta_prop"/>
</dbReference>
<dbReference type="PANTHER" id="PTHR30344">
    <property type="entry name" value="6-PHOSPHOGLUCONOLACTONASE-RELATED"/>
    <property type="match status" value="1"/>
</dbReference>
<evidence type="ECO:0000256" key="1">
    <source>
        <dbReference type="ARBA" id="ARBA00005564"/>
    </source>
</evidence>
<dbReference type="AlphaFoldDB" id="A0A172Q7W2"/>
<comment type="similarity">
    <text evidence="1">Belongs to the cycloisomerase 2 family.</text>
</comment>
<organism evidence="2 3">
    <name type="scientific">Streptococcus pantholopis</name>
    <dbReference type="NCBI Taxonomy" id="1811193"/>
    <lineage>
        <taxon>Bacteria</taxon>
        <taxon>Bacillati</taxon>
        <taxon>Bacillota</taxon>
        <taxon>Bacilli</taxon>
        <taxon>Lactobacillales</taxon>
        <taxon>Streptococcaceae</taxon>
        <taxon>Streptococcus</taxon>
    </lineage>
</organism>
<dbReference type="Gene3D" id="2.130.10.10">
    <property type="entry name" value="YVTN repeat-like/Quinoprotein amine dehydrogenase"/>
    <property type="match status" value="1"/>
</dbReference>
<dbReference type="OrthoDB" id="9790815at2"/>
<reference evidence="3" key="2">
    <citation type="submission" date="2016-03" db="EMBL/GenBank/DDBJ databases">
        <title>Streptococcus antelopensis sp. nov., isolated from the feces of the Tibetan antelope (Pantholops hodgsonii) in Hoh Xil National Nature Reserve, Qinghai, China.</title>
        <authorList>
            <person name="Bai X."/>
        </authorList>
    </citation>
    <scope>NUCLEOTIDE SEQUENCE [LARGE SCALE GENOMIC DNA]</scope>
    <source>
        <strain evidence="3">TA 26</strain>
    </source>
</reference>
<evidence type="ECO:0000313" key="2">
    <source>
        <dbReference type="EMBL" id="AND79583.1"/>
    </source>
</evidence>
<evidence type="ECO:0000313" key="3">
    <source>
        <dbReference type="Proteomes" id="UP000077317"/>
    </source>
</evidence>
<protein>
    <submittedName>
        <fullName evidence="2">6-phosphogluconolactonase</fullName>
    </submittedName>
</protein>